<keyword evidence="4 6" id="KW-1133">Transmembrane helix</keyword>
<feature type="transmembrane region" description="Helical" evidence="6">
    <location>
        <begin position="783"/>
        <end position="802"/>
    </location>
</feature>
<protein>
    <recommendedName>
        <fullName evidence="7">Membrane transport protein MMPL domain-containing protein</fullName>
    </recommendedName>
</protein>
<dbReference type="InterPro" id="IPR050545">
    <property type="entry name" value="Mycobact_MmpL"/>
</dbReference>
<gene>
    <name evidence="8" type="ORF">ENV62_07095</name>
</gene>
<feature type="transmembrane region" description="Helical" evidence="6">
    <location>
        <begin position="347"/>
        <end position="368"/>
    </location>
</feature>
<dbReference type="GO" id="GO:0005886">
    <property type="term" value="C:plasma membrane"/>
    <property type="evidence" value="ECO:0007669"/>
    <property type="project" value="UniProtKB-SubCell"/>
</dbReference>
<evidence type="ECO:0000256" key="4">
    <source>
        <dbReference type="ARBA" id="ARBA00022989"/>
    </source>
</evidence>
<evidence type="ECO:0000313" key="8">
    <source>
        <dbReference type="EMBL" id="HGB14983.1"/>
    </source>
</evidence>
<proteinExistence type="predicted"/>
<evidence type="ECO:0000256" key="1">
    <source>
        <dbReference type="ARBA" id="ARBA00004651"/>
    </source>
</evidence>
<feature type="transmembrane region" description="Helical" evidence="6">
    <location>
        <begin position="297"/>
        <end position="314"/>
    </location>
</feature>
<feature type="transmembrane region" description="Helical" evidence="6">
    <location>
        <begin position="478"/>
        <end position="499"/>
    </location>
</feature>
<feature type="transmembrane region" description="Helical" evidence="6">
    <location>
        <begin position="321"/>
        <end position="341"/>
    </location>
</feature>
<keyword evidence="3 6" id="KW-0812">Transmembrane</keyword>
<dbReference type="Gene3D" id="1.20.1640.10">
    <property type="entry name" value="Multidrug efflux transporter AcrB transmembrane domain"/>
    <property type="match status" value="2"/>
</dbReference>
<feature type="transmembrane region" description="Helical" evidence="6">
    <location>
        <begin position="847"/>
        <end position="864"/>
    </location>
</feature>
<dbReference type="PANTHER" id="PTHR33406:SF13">
    <property type="entry name" value="MEMBRANE PROTEIN YDFJ"/>
    <property type="match status" value="1"/>
</dbReference>
<sequence length="925" mass="102751">MDLQRFRQNHLWLYRFMKRAAWPIIIFGVLTAAWSVYYSYKNLRFSTSRSDLVASDQRLIRLSKELEKEFGERDQFVVVVENGKPARSVAFAEALAAELRRYPQHFPELFYRVDPEPLKKWALLYLAKKDLNSLKSKLLEHREIITSIAAEPSLVRFFQVVNQEITRAMISELFTSFLKEEKEEPIPDLSLLNSTLRQLDRCLAGDTSYTSPFTAIFPGDFGDFSQEGYFFTENKKYLLFLVTCEEDGYVISAKALQALRAAVARVKQGFPGIEVGVTGPAALSADEMTGAMADIDLASWLSLIAQTLIMVIFFRSIKRSLVQGFVLLLGLCWTLGVATLVVGSLNILSIVFAPLMLGITVDFGIHWYSRLEEELGGRTHCHAGIFTRTMIGATPGNFYAALAAILSILPLVFTGFKGLVELGIIVSLGIVTMIFGSLVLLPALALVTERCQPAPAVNSFIPEEPRPFLSLAWRNPGLIVAGGLIILILGGIALLHVPFDLNPLHLQNPKTESVVWEMKILKESRYSSSYGTMVVCNLEELPVKVKTLKQLPTVSHCESILSFLPDDVTEKRAIIEELKPVLLQTRFASQPAAPTAPQELAAVLGRIYYKLSQAKEGDWKPESKPTQEQLDEANLLLSQVIARLSSSDQTDKASRVASFEKEFFADLRDKWDLLRTNALTTTVPGIQDLPEAVRERFISSRGRYLIRVFPSIDIWETEPLGRFVQDLRSVDPDVVGDPVLLYHFNFAFKNACLWAAGVAILAITLLLLLLLRSFKLTSLALMPLWVGTALTVILMWLLGLTFNQANVLFLPLILGEGIEYGIIILVRWQLEESARAITLPASTAKGVALAALTTAFGFGSMMISGHRGTFSLGLLSTVGSLSCLLAALSVLPAFLRLIEKQRALPQAAGNHFAGLKRWLDFMLKG</sequence>
<dbReference type="EMBL" id="DTHB01000048">
    <property type="protein sequence ID" value="HGB14983.1"/>
    <property type="molecule type" value="Genomic_DNA"/>
</dbReference>
<feature type="transmembrane region" description="Helical" evidence="6">
    <location>
        <begin position="808"/>
        <end position="826"/>
    </location>
</feature>
<feature type="transmembrane region" description="Helical" evidence="6">
    <location>
        <begin position="422"/>
        <end position="447"/>
    </location>
</feature>
<keyword evidence="5 6" id="KW-0472">Membrane</keyword>
<evidence type="ECO:0000259" key="7">
    <source>
        <dbReference type="Pfam" id="PF03176"/>
    </source>
</evidence>
<dbReference type="SUPFAM" id="SSF82866">
    <property type="entry name" value="Multidrug efflux transporter AcrB transmembrane domain"/>
    <property type="match status" value="2"/>
</dbReference>
<feature type="transmembrane region" description="Helical" evidence="6">
    <location>
        <begin position="398"/>
        <end position="416"/>
    </location>
</feature>
<dbReference type="PANTHER" id="PTHR33406">
    <property type="entry name" value="MEMBRANE PROTEIN MJ1562-RELATED"/>
    <property type="match status" value="1"/>
</dbReference>
<name>A0A7C3SJ41_9BACT</name>
<dbReference type="AlphaFoldDB" id="A0A7C3SJ41"/>
<evidence type="ECO:0000256" key="3">
    <source>
        <dbReference type="ARBA" id="ARBA00022692"/>
    </source>
</evidence>
<feature type="domain" description="Membrane transport protein MMPL" evidence="7">
    <location>
        <begin position="733"/>
        <end position="902"/>
    </location>
</feature>
<dbReference type="InterPro" id="IPR004869">
    <property type="entry name" value="MMPL_dom"/>
</dbReference>
<feature type="transmembrane region" description="Helical" evidence="6">
    <location>
        <begin position="870"/>
        <end position="895"/>
    </location>
</feature>
<evidence type="ECO:0000256" key="2">
    <source>
        <dbReference type="ARBA" id="ARBA00022475"/>
    </source>
</evidence>
<accession>A0A7C3SJ41</accession>
<evidence type="ECO:0000256" key="5">
    <source>
        <dbReference type="ARBA" id="ARBA00023136"/>
    </source>
</evidence>
<keyword evidence="2" id="KW-1003">Cell membrane</keyword>
<comment type="caution">
    <text evidence="8">The sequence shown here is derived from an EMBL/GenBank/DDBJ whole genome shotgun (WGS) entry which is preliminary data.</text>
</comment>
<reference evidence="8" key="1">
    <citation type="journal article" date="2020" name="mSystems">
        <title>Genome- and Community-Level Interaction Insights into Carbon Utilization and Element Cycling Functions of Hydrothermarchaeota in Hydrothermal Sediment.</title>
        <authorList>
            <person name="Zhou Z."/>
            <person name="Liu Y."/>
            <person name="Xu W."/>
            <person name="Pan J."/>
            <person name="Luo Z.H."/>
            <person name="Li M."/>
        </authorList>
    </citation>
    <scope>NUCLEOTIDE SEQUENCE [LARGE SCALE GENOMIC DNA]</scope>
    <source>
        <strain evidence="8">SpSt-776</strain>
    </source>
</reference>
<organism evidence="8">
    <name type="scientific">Desulfobacca acetoxidans</name>
    <dbReference type="NCBI Taxonomy" id="60893"/>
    <lineage>
        <taxon>Bacteria</taxon>
        <taxon>Pseudomonadati</taxon>
        <taxon>Thermodesulfobacteriota</taxon>
        <taxon>Desulfobaccia</taxon>
        <taxon>Desulfobaccales</taxon>
        <taxon>Desulfobaccaceae</taxon>
        <taxon>Desulfobacca</taxon>
    </lineage>
</organism>
<comment type="subcellular location">
    <subcellularLocation>
        <location evidence="1">Cell membrane</location>
        <topology evidence="1">Multi-pass membrane protein</topology>
    </subcellularLocation>
</comment>
<evidence type="ECO:0000256" key="6">
    <source>
        <dbReference type="SAM" id="Phobius"/>
    </source>
</evidence>
<feature type="transmembrane region" description="Helical" evidence="6">
    <location>
        <begin position="753"/>
        <end position="771"/>
    </location>
</feature>
<feature type="transmembrane region" description="Helical" evidence="6">
    <location>
        <begin position="20"/>
        <end position="40"/>
    </location>
</feature>
<dbReference type="Pfam" id="PF03176">
    <property type="entry name" value="MMPL"/>
    <property type="match status" value="2"/>
</dbReference>
<feature type="domain" description="Membrane transport protein MMPL" evidence="7">
    <location>
        <begin position="221"/>
        <end position="452"/>
    </location>
</feature>